<evidence type="ECO:0000313" key="3">
    <source>
        <dbReference type="Proteomes" id="UP000479710"/>
    </source>
</evidence>
<proteinExistence type="predicted"/>
<evidence type="ECO:0000313" key="2">
    <source>
        <dbReference type="EMBL" id="KAF0890803.1"/>
    </source>
</evidence>
<evidence type="ECO:0000256" key="1">
    <source>
        <dbReference type="SAM" id="MobiDB-lite"/>
    </source>
</evidence>
<name>A0A6G1BTR4_9ORYZ</name>
<accession>A0A6G1BTR4</accession>
<reference evidence="2 3" key="1">
    <citation type="submission" date="2019-11" db="EMBL/GenBank/DDBJ databases">
        <title>Whole genome sequence of Oryza granulata.</title>
        <authorList>
            <person name="Li W."/>
        </authorList>
    </citation>
    <scope>NUCLEOTIDE SEQUENCE [LARGE SCALE GENOMIC DNA]</scope>
    <source>
        <strain evidence="3">cv. Menghai</strain>
        <tissue evidence="2">Leaf</tissue>
    </source>
</reference>
<gene>
    <name evidence="2" type="ORF">E2562_004288</name>
</gene>
<keyword evidence="3" id="KW-1185">Reference proteome</keyword>
<dbReference type="AlphaFoldDB" id="A0A6G1BTR4"/>
<organism evidence="2 3">
    <name type="scientific">Oryza meyeriana var. granulata</name>
    <dbReference type="NCBI Taxonomy" id="110450"/>
    <lineage>
        <taxon>Eukaryota</taxon>
        <taxon>Viridiplantae</taxon>
        <taxon>Streptophyta</taxon>
        <taxon>Embryophyta</taxon>
        <taxon>Tracheophyta</taxon>
        <taxon>Spermatophyta</taxon>
        <taxon>Magnoliopsida</taxon>
        <taxon>Liliopsida</taxon>
        <taxon>Poales</taxon>
        <taxon>Poaceae</taxon>
        <taxon>BOP clade</taxon>
        <taxon>Oryzoideae</taxon>
        <taxon>Oryzeae</taxon>
        <taxon>Oryzinae</taxon>
        <taxon>Oryza</taxon>
        <taxon>Oryza meyeriana</taxon>
    </lineage>
</organism>
<feature type="region of interest" description="Disordered" evidence="1">
    <location>
        <begin position="68"/>
        <end position="89"/>
    </location>
</feature>
<protein>
    <submittedName>
        <fullName evidence="2">Uncharacterized protein</fullName>
    </submittedName>
</protein>
<comment type="caution">
    <text evidence="2">The sequence shown here is derived from an EMBL/GenBank/DDBJ whole genome shotgun (WGS) entry which is preliminary data.</text>
</comment>
<dbReference type="OrthoDB" id="785617at2759"/>
<sequence length="89" mass="9960">MKDLPVAELADGIRSKTMDLLARRRKIGVIHPLPDKSQWPKVNLGFKLLPPLAKRDVGRQRKNRIVGCLEKGGGKPKTKGRVVPNKEDQ</sequence>
<dbReference type="EMBL" id="SPHZ02000011">
    <property type="protein sequence ID" value="KAF0890803.1"/>
    <property type="molecule type" value="Genomic_DNA"/>
</dbReference>
<dbReference type="Proteomes" id="UP000479710">
    <property type="component" value="Unassembled WGS sequence"/>
</dbReference>